<sequence length="151" mass="17038">MIFRYLNDRSSSTRIPNTMTYNDVIFDSPNSIVDAFADRFSSIFSASSAFPLDFAKDNSVPLSLSYATEEDLLQLMSKFANVHTSGDDLIPSFVVRNARYALAKPLAFIINLSIKTAVFPSLWQRARVIPVFKKGANNCVDNYRPMYINTF</sequence>
<comment type="caution">
    <text evidence="1">The sequence shown here is derived from an EMBL/GenBank/DDBJ whole genome shotgun (WGS) entry which is preliminary data.</text>
</comment>
<evidence type="ECO:0000313" key="2">
    <source>
        <dbReference type="Proteomes" id="UP001056778"/>
    </source>
</evidence>
<evidence type="ECO:0000313" key="1">
    <source>
        <dbReference type="EMBL" id="KAI4465636.1"/>
    </source>
</evidence>
<protein>
    <submittedName>
        <fullName evidence="1">Retrovirus-related pol polyprotein from type-1 retrotransposable element r1-like protein</fullName>
    </submittedName>
</protein>
<dbReference type="EMBL" id="CM043017">
    <property type="protein sequence ID" value="KAI4465636.1"/>
    <property type="molecule type" value="Genomic_DNA"/>
</dbReference>
<gene>
    <name evidence="1" type="ORF">MML48_3g00009920</name>
</gene>
<proteinExistence type="predicted"/>
<keyword evidence="2" id="KW-1185">Reference proteome</keyword>
<name>A0ACB9TFK4_HOLOL</name>
<dbReference type="Proteomes" id="UP001056778">
    <property type="component" value="Chromosome 3"/>
</dbReference>
<reference evidence="1" key="1">
    <citation type="submission" date="2022-04" db="EMBL/GenBank/DDBJ databases">
        <title>Chromosome-scale genome assembly of Holotrichia oblita Faldermann.</title>
        <authorList>
            <person name="Rongchong L."/>
        </authorList>
    </citation>
    <scope>NUCLEOTIDE SEQUENCE</scope>
    <source>
        <strain evidence="1">81SQS9</strain>
    </source>
</reference>
<organism evidence="1 2">
    <name type="scientific">Holotrichia oblita</name>
    <name type="common">Chafer beetle</name>
    <dbReference type="NCBI Taxonomy" id="644536"/>
    <lineage>
        <taxon>Eukaryota</taxon>
        <taxon>Metazoa</taxon>
        <taxon>Ecdysozoa</taxon>
        <taxon>Arthropoda</taxon>
        <taxon>Hexapoda</taxon>
        <taxon>Insecta</taxon>
        <taxon>Pterygota</taxon>
        <taxon>Neoptera</taxon>
        <taxon>Endopterygota</taxon>
        <taxon>Coleoptera</taxon>
        <taxon>Polyphaga</taxon>
        <taxon>Scarabaeiformia</taxon>
        <taxon>Scarabaeidae</taxon>
        <taxon>Melolonthinae</taxon>
        <taxon>Holotrichia</taxon>
    </lineage>
</organism>
<accession>A0ACB9TFK4</accession>